<dbReference type="Gene3D" id="3.40.50.1820">
    <property type="entry name" value="alpha/beta hydrolase"/>
    <property type="match status" value="1"/>
</dbReference>
<feature type="domain" description="AB hydrolase-1" evidence="2">
    <location>
        <begin position="112"/>
        <end position="243"/>
    </location>
</feature>
<keyword evidence="4" id="KW-1185">Reference proteome</keyword>
<feature type="signal peptide" evidence="1">
    <location>
        <begin position="1"/>
        <end position="25"/>
    </location>
</feature>
<evidence type="ECO:0000313" key="4">
    <source>
        <dbReference type="Proteomes" id="UP001498398"/>
    </source>
</evidence>
<sequence>MLSSFLRMVAPAVFSLISFTSAASATHGYLPYKCSEFSVPVTVSANTLQLNITAPQNQIELTALVTELAHLNSTVTNEVTIGPASVEASYDIWSQLCVPDDFGSDGVLEFAIHGLGFDHTYWNFKNGSQYDYAEAALKAGHAIFMYDRLSVGKSSKPDGIKEVQIGTELAVATALVDHLRTILSFGKIVGIGHSYGSAQMVGLAVQHGNLFDATVLTGASAFSGGLPAAFAAWDLKIASEIDPEKYQGLDSSYTLTPDATNDQIFYFAYPGFDIEIFNEAEGSKAPITIGQILTISRGFAVAQNYTNPVAVVTGDKDLPFCGGDCNAPVGDFPNVAATTSELFPVASNFSIYIPENTGHGLNVHLSAPESYRFIQQWLEEVL</sequence>
<accession>A0ABR1IQ98</accession>
<evidence type="ECO:0000256" key="1">
    <source>
        <dbReference type="SAM" id="SignalP"/>
    </source>
</evidence>
<feature type="chain" id="PRO_5045987141" description="AB hydrolase-1 domain-containing protein" evidence="1">
    <location>
        <begin position="26"/>
        <end position="382"/>
    </location>
</feature>
<proteinExistence type="predicted"/>
<dbReference type="EMBL" id="JBANRG010000080">
    <property type="protein sequence ID" value="KAK7438244.1"/>
    <property type="molecule type" value="Genomic_DNA"/>
</dbReference>
<dbReference type="SUPFAM" id="SSF53474">
    <property type="entry name" value="alpha/beta-Hydrolases"/>
    <property type="match status" value="1"/>
</dbReference>
<dbReference type="Proteomes" id="UP001498398">
    <property type="component" value="Unassembled WGS sequence"/>
</dbReference>
<organism evidence="3 4">
    <name type="scientific">Marasmiellus scandens</name>
    <dbReference type="NCBI Taxonomy" id="2682957"/>
    <lineage>
        <taxon>Eukaryota</taxon>
        <taxon>Fungi</taxon>
        <taxon>Dikarya</taxon>
        <taxon>Basidiomycota</taxon>
        <taxon>Agaricomycotina</taxon>
        <taxon>Agaricomycetes</taxon>
        <taxon>Agaricomycetidae</taxon>
        <taxon>Agaricales</taxon>
        <taxon>Marasmiineae</taxon>
        <taxon>Omphalotaceae</taxon>
        <taxon>Marasmiellus</taxon>
    </lineage>
</organism>
<evidence type="ECO:0000313" key="3">
    <source>
        <dbReference type="EMBL" id="KAK7438244.1"/>
    </source>
</evidence>
<dbReference type="InterPro" id="IPR029058">
    <property type="entry name" value="AB_hydrolase_fold"/>
</dbReference>
<dbReference type="InterPro" id="IPR000073">
    <property type="entry name" value="AB_hydrolase_1"/>
</dbReference>
<protein>
    <recommendedName>
        <fullName evidence="2">AB hydrolase-1 domain-containing protein</fullName>
    </recommendedName>
</protein>
<reference evidence="3 4" key="1">
    <citation type="submission" date="2024-01" db="EMBL/GenBank/DDBJ databases">
        <title>A draft genome for the cacao thread blight pathogen Marasmiellus scandens.</title>
        <authorList>
            <person name="Baruah I.K."/>
            <person name="Leung J."/>
            <person name="Bukari Y."/>
            <person name="Amoako-Attah I."/>
            <person name="Meinhardt L.W."/>
            <person name="Bailey B.A."/>
            <person name="Cohen S.P."/>
        </authorList>
    </citation>
    <scope>NUCLEOTIDE SEQUENCE [LARGE SCALE GENOMIC DNA]</scope>
    <source>
        <strain evidence="3 4">GH-19</strain>
    </source>
</reference>
<dbReference type="Pfam" id="PF12697">
    <property type="entry name" value="Abhydrolase_6"/>
    <property type="match status" value="1"/>
</dbReference>
<evidence type="ECO:0000259" key="2">
    <source>
        <dbReference type="Pfam" id="PF12697"/>
    </source>
</evidence>
<comment type="caution">
    <text evidence="3">The sequence shown here is derived from an EMBL/GenBank/DDBJ whole genome shotgun (WGS) entry which is preliminary data.</text>
</comment>
<name>A0ABR1IQ98_9AGAR</name>
<keyword evidence="1" id="KW-0732">Signal</keyword>
<gene>
    <name evidence="3" type="ORF">VKT23_018175</name>
</gene>